<name>A0A841MPT4_9BACT</name>
<accession>A0A841MPT4</accession>
<keyword evidence="3" id="KW-1185">Reference proteome</keyword>
<sequence>MKISLNRKKSSIRKIVLGSSAATLGISLLLAVNAEAQSSSSCDNWVWGCDSLWQEQLTNIPCTREICWIPGVACDTYCGMTVRCIDGPDFACAGGYSCKV</sequence>
<evidence type="ECO:0000313" key="2">
    <source>
        <dbReference type="EMBL" id="MBB6329023.1"/>
    </source>
</evidence>
<protein>
    <submittedName>
        <fullName evidence="2">Uncharacterized protein</fullName>
    </submittedName>
</protein>
<dbReference type="Proteomes" id="UP000588604">
    <property type="component" value="Unassembled WGS sequence"/>
</dbReference>
<keyword evidence="1" id="KW-0732">Signal</keyword>
<gene>
    <name evidence="2" type="ORF">FHS59_004687</name>
</gene>
<reference evidence="2 3" key="1">
    <citation type="submission" date="2020-08" db="EMBL/GenBank/DDBJ databases">
        <title>Genomic Encyclopedia of Type Strains, Phase IV (KMG-IV): sequencing the most valuable type-strain genomes for metagenomic binning, comparative biology and taxonomic classification.</title>
        <authorList>
            <person name="Goeker M."/>
        </authorList>
    </citation>
    <scope>NUCLEOTIDE SEQUENCE [LARGE SCALE GENOMIC DNA]</scope>
    <source>
        <strain evidence="2 3">DSM 102044</strain>
    </source>
</reference>
<evidence type="ECO:0000256" key="1">
    <source>
        <dbReference type="SAM" id="SignalP"/>
    </source>
</evidence>
<comment type="caution">
    <text evidence="2">The sequence shown here is derived from an EMBL/GenBank/DDBJ whole genome shotgun (WGS) entry which is preliminary data.</text>
</comment>
<evidence type="ECO:0000313" key="3">
    <source>
        <dbReference type="Proteomes" id="UP000588604"/>
    </source>
</evidence>
<feature type="signal peptide" evidence="1">
    <location>
        <begin position="1"/>
        <end position="36"/>
    </location>
</feature>
<dbReference type="AlphaFoldDB" id="A0A841MPT4"/>
<proteinExistence type="predicted"/>
<organism evidence="2 3">
    <name type="scientific">Algoriphagus iocasae</name>
    <dbReference type="NCBI Taxonomy" id="1836499"/>
    <lineage>
        <taxon>Bacteria</taxon>
        <taxon>Pseudomonadati</taxon>
        <taxon>Bacteroidota</taxon>
        <taxon>Cytophagia</taxon>
        <taxon>Cytophagales</taxon>
        <taxon>Cyclobacteriaceae</taxon>
        <taxon>Algoriphagus</taxon>
    </lineage>
</organism>
<dbReference type="EMBL" id="JACIJO010000007">
    <property type="protein sequence ID" value="MBB6329023.1"/>
    <property type="molecule type" value="Genomic_DNA"/>
</dbReference>
<feature type="chain" id="PRO_5032650279" evidence="1">
    <location>
        <begin position="37"/>
        <end position="100"/>
    </location>
</feature>
<dbReference type="RefSeq" id="WP_184498709.1">
    <property type="nucleotide sequence ID" value="NZ_JACIJO010000007.1"/>
</dbReference>